<dbReference type="InterPro" id="IPR022310">
    <property type="entry name" value="NAD/GMP_synthase"/>
</dbReference>
<dbReference type="PANTHER" id="PTHR43169:SF2">
    <property type="entry name" value="NAD_GMP SYNTHASE DOMAIN-CONTAINING PROTEIN"/>
    <property type="match status" value="1"/>
</dbReference>
<accession>A0AAE0BH08</accession>
<evidence type="ECO:0000256" key="1">
    <source>
        <dbReference type="SAM" id="MobiDB-lite"/>
    </source>
</evidence>
<dbReference type="InterPro" id="IPR052188">
    <property type="entry name" value="Ni-pincer_cofactor_biosynth"/>
</dbReference>
<evidence type="ECO:0000259" key="2">
    <source>
        <dbReference type="Pfam" id="PF02540"/>
    </source>
</evidence>
<feature type="region of interest" description="Disordered" evidence="1">
    <location>
        <begin position="325"/>
        <end position="362"/>
    </location>
</feature>
<gene>
    <name evidence="3" type="ORF">CYMTET_54128</name>
</gene>
<organism evidence="3 4">
    <name type="scientific">Cymbomonas tetramitiformis</name>
    <dbReference type="NCBI Taxonomy" id="36881"/>
    <lineage>
        <taxon>Eukaryota</taxon>
        <taxon>Viridiplantae</taxon>
        <taxon>Chlorophyta</taxon>
        <taxon>Pyramimonadophyceae</taxon>
        <taxon>Pyramimonadales</taxon>
        <taxon>Pyramimonadaceae</taxon>
        <taxon>Cymbomonas</taxon>
    </lineage>
</organism>
<keyword evidence="4" id="KW-1185">Reference proteome</keyword>
<feature type="compositionally biased region" description="Polar residues" evidence="1">
    <location>
        <begin position="332"/>
        <end position="341"/>
    </location>
</feature>
<feature type="compositionally biased region" description="Basic and acidic residues" evidence="1">
    <location>
        <begin position="347"/>
        <end position="362"/>
    </location>
</feature>
<evidence type="ECO:0000313" key="3">
    <source>
        <dbReference type="EMBL" id="KAK3235685.1"/>
    </source>
</evidence>
<dbReference type="Pfam" id="PF02540">
    <property type="entry name" value="NAD_synthase"/>
    <property type="match status" value="1"/>
</dbReference>
<sequence length="362" mass="39068">MGSRTVHHCIQALHTSQHLKCNVQRRSSVAAKHARHPLNSLPTLFLEKRRHLKPSVLALSFPFSADKIEESAVEVEPVPFTERDANLLLDKLVETTRRTGCDGGLNVVAFSGGVDSSLAAFLVLQAFGASHSAACIGVSSSLAQSQLSTARSVAADLGITLWEVPTTEGEVPQYIENTGESCFHCKTALYTTLNAVASKALDGGAKQCTEVVLFNGTNADDLRDPTRLGLLAAANMHIQSPLARVPKAGVRAVARAAGLPNWNLAAQKLDKKPVKLRRLQLCSFAFGTPGETVYLPAPSLEVQLLLQHMKHQQEAHDAAMKIQQAERKQHDVQSQLLTKQINAPRADAAKARSDKEEVTTAT</sequence>
<feature type="domain" description="NAD/GMP synthase" evidence="2">
    <location>
        <begin position="107"/>
        <end position="167"/>
    </location>
</feature>
<protein>
    <recommendedName>
        <fullName evidence="2">NAD/GMP synthase domain-containing protein</fullName>
    </recommendedName>
</protein>
<dbReference type="EMBL" id="LGRX02035246">
    <property type="protein sequence ID" value="KAK3235685.1"/>
    <property type="molecule type" value="Genomic_DNA"/>
</dbReference>
<proteinExistence type="predicted"/>
<dbReference type="SUPFAM" id="SSF52402">
    <property type="entry name" value="Adenine nucleotide alpha hydrolases-like"/>
    <property type="match status" value="1"/>
</dbReference>
<comment type="caution">
    <text evidence="3">The sequence shown here is derived from an EMBL/GenBank/DDBJ whole genome shotgun (WGS) entry which is preliminary data.</text>
</comment>
<dbReference type="AlphaFoldDB" id="A0AAE0BH08"/>
<dbReference type="Gene3D" id="3.40.50.620">
    <property type="entry name" value="HUPs"/>
    <property type="match status" value="1"/>
</dbReference>
<evidence type="ECO:0000313" key="4">
    <source>
        <dbReference type="Proteomes" id="UP001190700"/>
    </source>
</evidence>
<dbReference type="InterPro" id="IPR014729">
    <property type="entry name" value="Rossmann-like_a/b/a_fold"/>
</dbReference>
<name>A0AAE0BH08_9CHLO</name>
<dbReference type="GO" id="GO:0006163">
    <property type="term" value="P:purine nucleotide metabolic process"/>
    <property type="evidence" value="ECO:0007669"/>
    <property type="project" value="UniProtKB-ARBA"/>
</dbReference>
<dbReference type="Proteomes" id="UP001190700">
    <property type="component" value="Unassembled WGS sequence"/>
</dbReference>
<dbReference type="PANTHER" id="PTHR43169">
    <property type="entry name" value="EXSB FAMILY PROTEIN"/>
    <property type="match status" value="1"/>
</dbReference>
<reference evidence="3 4" key="1">
    <citation type="journal article" date="2015" name="Genome Biol. Evol.">
        <title>Comparative Genomics of a Bacterivorous Green Alga Reveals Evolutionary Causalities and Consequences of Phago-Mixotrophic Mode of Nutrition.</title>
        <authorList>
            <person name="Burns J.A."/>
            <person name="Paasch A."/>
            <person name="Narechania A."/>
            <person name="Kim E."/>
        </authorList>
    </citation>
    <scope>NUCLEOTIDE SEQUENCE [LARGE SCALE GENOMIC DNA]</scope>
    <source>
        <strain evidence="3 4">PLY_AMNH</strain>
    </source>
</reference>